<reference evidence="7" key="3">
    <citation type="submission" date="2025-09" db="UniProtKB">
        <authorList>
            <consortium name="Ensembl"/>
        </authorList>
    </citation>
    <scope>IDENTIFICATION</scope>
</reference>
<feature type="transmembrane region" description="Helical" evidence="6">
    <location>
        <begin position="74"/>
        <end position="94"/>
    </location>
</feature>
<dbReference type="PANTHER" id="PTHR23507">
    <property type="entry name" value="ZGC:174356"/>
    <property type="match status" value="1"/>
</dbReference>
<evidence type="ECO:0000256" key="6">
    <source>
        <dbReference type="SAM" id="Phobius"/>
    </source>
</evidence>
<keyword evidence="3 6" id="KW-1133">Transmembrane helix</keyword>
<evidence type="ECO:0000256" key="3">
    <source>
        <dbReference type="ARBA" id="ARBA00022989"/>
    </source>
</evidence>
<keyword evidence="4 6" id="KW-0472">Membrane</keyword>
<feature type="transmembrane region" description="Helical" evidence="6">
    <location>
        <begin position="200"/>
        <end position="220"/>
    </location>
</feature>
<dbReference type="Ensembl" id="ENSONIT00000067237.1">
    <property type="protein sequence ID" value="ENSONIP00000038595.1"/>
    <property type="gene ID" value="ENSONIG00000004662.2"/>
</dbReference>
<accession>A0A669BVI4</accession>
<reference evidence="7" key="2">
    <citation type="submission" date="2025-08" db="UniProtKB">
        <authorList>
            <consortium name="Ensembl"/>
        </authorList>
    </citation>
    <scope>IDENTIFICATION</scope>
</reference>
<keyword evidence="2 6" id="KW-0812">Transmembrane</keyword>
<evidence type="ECO:0000256" key="5">
    <source>
        <dbReference type="ARBA" id="ARBA00038227"/>
    </source>
</evidence>
<evidence type="ECO:0000256" key="4">
    <source>
        <dbReference type="ARBA" id="ARBA00023136"/>
    </source>
</evidence>
<dbReference type="SUPFAM" id="SSF103473">
    <property type="entry name" value="MFS general substrate transporter"/>
    <property type="match status" value="1"/>
</dbReference>
<name>A0A669BVI4_ORENI</name>
<dbReference type="GeneTree" id="ENSGT00950000183096"/>
<evidence type="ECO:0000313" key="7">
    <source>
        <dbReference type="Ensembl" id="ENSONIP00000038595.1"/>
    </source>
</evidence>
<feature type="transmembrane region" description="Helical" evidence="6">
    <location>
        <begin position="422"/>
        <end position="445"/>
    </location>
</feature>
<feature type="transmembrane region" description="Helical" evidence="6">
    <location>
        <begin position="301"/>
        <end position="324"/>
    </location>
</feature>
<comment type="subcellular location">
    <subcellularLocation>
        <location evidence="1">Membrane</location>
        <topology evidence="1">Multi-pass membrane protein</topology>
    </subcellularLocation>
</comment>
<protein>
    <submittedName>
        <fullName evidence="7">Solute carrier family 46 member 3</fullName>
    </submittedName>
</protein>
<dbReference type="Gene3D" id="1.20.1250.20">
    <property type="entry name" value="MFS general substrate transporter like domains"/>
    <property type="match status" value="1"/>
</dbReference>
<dbReference type="Pfam" id="PF07690">
    <property type="entry name" value="MFS_1"/>
    <property type="match status" value="1"/>
</dbReference>
<feature type="transmembrane region" description="Helical" evidence="6">
    <location>
        <begin position="106"/>
        <end position="126"/>
    </location>
</feature>
<dbReference type="GO" id="GO:0034486">
    <property type="term" value="P:vacuolar transmembrane transport"/>
    <property type="evidence" value="ECO:0007669"/>
    <property type="project" value="TreeGrafter"/>
</dbReference>
<dbReference type="InterPro" id="IPR011701">
    <property type="entry name" value="MFS"/>
</dbReference>
<dbReference type="Proteomes" id="UP000005207">
    <property type="component" value="Linkage group LG10"/>
</dbReference>
<feature type="transmembrane region" description="Helical" evidence="6">
    <location>
        <begin position="389"/>
        <end position="416"/>
    </location>
</feature>
<dbReference type="GO" id="GO:0005765">
    <property type="term" value="C:lysosomal membrane"/>
    <property type="evidence" value="ECO:0007669"/>
    <property type="project" value="TreeGrafter"/>
</dbReference>
<evidence type="ECO:0000313" key="8">
    <source>
        <dbReference type="Proteomes" id="UP000005207"/>
    </source>
</evidence>
<gene>
    <name evidence="7" type="primary">SLC46A3</name>
    <name evidence="7" type="synonym">slc46a3</name>
</gene>
<dbReference type="PANTHER" id="PTHR23507:SF32">
    <property type="entry name" value="SI:DKEY-5G14.1"/>
    <property type="match status" value="1"/>
</dbReference>
<organism evidence="7 8">
    <name type="scientific">Oreochromis niloticus</name>
    <name type="common">Nile tilapia</name>
    <name type="synonym">Tilapia nilotica</name>
    <dbReference type="NCBI Taxonomy" id="8128"/>
    <lineage>
        <taxon>Eukaryota</taxon>
        <taxon>Metazoa</taxon>
        <taxon>Chordata</taxon>
        <taxon>Craniata</taxon>
        <taxon>Vertebrata</taxon>
        <taxon>Euteleostomi</taxon>
        <taxon>Actinopterygii</taxon>
        <taxon>Neopterygii</taxon>
        <taxon>Teleostei</taxon>
        <taxon>Neoteleostei</taxon>
        <taxon>Acanthomorphata</taxon>
        <taxon>Ovalentaria</taxon>
        <taxon>Cichlomorphae</taxon>
        <taxon>Cichliformes</taxon>
        <taxon>Cichlidae</taxon>
        <taxon>African cichlids</taxon>
        <taxon>Pseudocrenilabrinae</taxon>
        <taxon>Oreochromini</taxon>
        <taxon>Oreochromis</taxon>
    </lineage>
</organism>
<evidence type="ECO:0000256" key="2">
    <source>
        <dbReference type="ARBA" id="ARBA00022692"/>
    </source>
</evidence>
<dbReference type="InterPro" id="IPR036259">
    <property type="entry name" value="MFS_trans_sf"/>
</dbReference>
<feature type="transmembrane region" description="Helical" evidence="6">
    <location>
        <begin position="132"/>
        <end position="157"/>
    </location>
</feature>
<feature type="transmembrane region" description="Helical" evidence="6">
    <location>
        <begin position="356"/>
        <end position="377"/>
    </location>
</feature>
<feature type="transmembrane region" description="Helical" evidence="6">
    <location>
        <begin position="169"/>
        <end position="188"/>
    </location>
</feature>
<feature type="transmembrane region" description="Helical" evidence="6">
    <location>
        <begin position="264"/>
        <end position="289"/>
    </location>
</feature>
<feature type="transmembrane region" description="Helical" evidence="6">
    <location>
        <begin position="331"/>
        <end position="350"/>
    </location>
</feature>
<dbReference type="AlphaFoldDB" id="A0A669BVI4"/>
<reference evidence="8" key="1">
    <citation type="submission" date="2012-01" db="EMBL/GenBank/DDBJ databases">
        <title>The Genome Sequence of Oreochromis niloticus (Nile Tilapia).</title>
        <authorList>
            <consortium name="Broad Institute Genome Assembly Team"/>
            <consortium name="Broad Institute Sequencing Platform"/>
            <person name="Di Palma F."/>
            <person name="Johnson J."/>
            <person name="Lander E.S."/>
            <person name="Lindblad-Toh K."/>
        </authorList>
    </citation>
    <scope>NUCLEOTIDE SEQUENCE [LARGE SCALE GENOMIC DNA]</scope>
</reference>
<keyword evidence="8" id="KW-1185">Reference proteome</keyword>
<sequence>MKRLFLVEPVVALYAFASFLTYPLVQQYVYRRIWLQVTNTTYLSSDNTSTCVASSNSSNQSHYNEEVQRQTSLFSVYTNILSTVPSLVVTLILVTYSDQGGRKIAIIMPVIGTLIYTLSLLTVSYFELSIYLLFGSSVLSALCGGLGTFLGGCFAYIADLCEDDRQKTYRMAGVDMMIGLLSGLAALSSGYCLRAVGFNWPFLTSSLILVLILLYAIFVLEETVKKAPTGAVTLDGSPRYLGMKQMLRGVCQMLAGASCRWKTVLALLIIIFTCTSFAYVGGISVITLYELSEPLCWTEILIGYGSALSTTVFLTSFAGVSLFTYCGVPQLLIVLLGILSVVSGMLTAAFAKTTLLMFIVRIPMLLSIMPFPVLRSMMSKIVPKSEQGALFAFIYFLEILSNNVSTGVFNSIYAATVSWCPGFVFLLSAGLCVIPLSVIGVVVLMRVDLTKEAQMTNPLILEEENPLEGPSQKSP</sequence>
<comment type="similarity">
    <text evidence="5">Belongs to the major facilitator superfamily. SLC46A family.</text>
</comment>
<proteinExistence type="inferred from homology"/>
<evidence type="ECO:0000256" key="1">
    <source>
        <dbReference type="ARBA" id="ARBA00004141"/>
    </source>
</evidence>
<dbReference type="GO" id="GO:0022857">
    <property type="term" value="F:transmembrane transporter activity"/>
    <property type="evidence" value="ECO:0007669"/>
    <property type="project" value="InterPro"/>
</dbReference>
<feature type="transmembrane region" description="Helical" evidence="6">
    <location>
        <begin position="5"/>
        <end position="25"/>
    </location>
</feature>